<evidence type="ECO:0000313" key="4">
    <source>
        <dbReference type="Proteomes" id="UP001500191"/>
    </source>
</evidence>
<dbReference type="Proteomes" id="UP001500191">
    <property type="component" value="Unassembled WGS sequence"/>
</dbReference>
<keyword evidence="1" id="KW-0378">Hydrolase</keyword>
<dbReference type="InterPro" id="IPR006683">
    <property type="entry name" value="Thioestr_dom"/>
</dbReference>
<dbReference type="InterPro" id="IPR029069">
    <property type="entry name" value="HotDog_dom_sf"/>
</dbReference>
<organism evidence="3 4">
    <name type="scientific">Deinococcus depolymerans</name>
    <dbReference type="NCBI Taxonomy" id="392408"/>
    <lineage>
        <taxon>Bacteria</taxon>
        <taxon>Thermotogati</taxon>
        <taxon>Deinococcota</taxon>
        <taxon>Deinococci</taxon>
        <taxon>Deinococcales</taxon>
        <taxon>Deinococcaceae</taxon>
        <taxon>Deinococcus</taxon>
    </lineage>
</organism>
<evidence type="ECO:0000259" key="2">
    <source>
        <dbReference type="Pfam" id="PF03061"/>
    </source>
</evidence>
<evidence type="ECO:0000256" key="1">
    <source>
        <dbReference type="ARBA" id="ARBA00022801"/>
    </source>
</evidence>
<dbReference type="PANTHER" id="PTHR43240">
    <property type="entry name" value="1,4-DIHYDROXY-2-NAPHTHOYL-COA THIOESTERASE 1"/>
    <property type="match status" value="1"/>
</dbReference>
<evidence type="ECO:0000313" key="3">
    <source>
        <dbReference type="EMBL" id="GAA0511746.1"/>
    </source>
</evidence>
<dbReference type="Gene3D" id="3.10.129.10">
    <property type="entry name" value="Hotdog Thioesterase"/>
    <property type="match status" value="1"/>
</dbReference>
<dbReference type="EMBL" id="BAAADB010000015">
    <property type="protein sequence ID" value="GAA0511746.1"/>
    <property type="molecule type" value="Genomic_DNA"/>
</dbReference>
<dbReference type="Pfam" id="PF03061">
    <property type="entry name" value="4HBT"/>
    <property type="match status" value="1"/>
</dbReference>
<proteinExistence type="predicted"/>
<keyword evidence="4" id="KW-1185">Reference proteome</keyword>
<reference evidence="3 4" key="1">
    <citation type="journal article" date="2019" name="Int. J. Syst. Evol. Microbiol.">
        <title>The Global Catalogue of Microorganisms (GCM) 10K type strain sequencing project: providing services to taxonomists for standard genome sequencing and annotation.</title>
        <authorList>
            <consortium name="The Broad Institute Genomics Platform"/>
            <consortium name="The Broad Institute Genome Sequencing Center for Infectious Disease"/>
            <person name="Wu L."/>
            <person name="Ma J."/>
        </authorList>
    </citation>
    <scope>NUCLEOTIDE SEQUENCE [LARGE SCALE GENOMIC DNA]</scope>
    <source>
        <strain evidence="3 4">JCM 14368</strain>
    </source>
</reference>
<sequence>MSAPDHFPTPLPTPEALTAFGAGRLPGLIGIRFTHAGPGLLRSELTVRPELLAPNGFLHAASVVALADTTCGYGTRMLLPADASGFTTIELKSNHLGTAREGTVTCEARKVHAGRTTQVWDAEVSGPDGRLMALFRCTQAVLYPRPVPAGG</sequence>
<dbReference type="SUPFAM" id="SSF54637">
    <property type="entry name" value="Thioesterase/thiol ester dehydrase-isomerase"/>
    <property type="match status" value="1"/>
</dbReference>
<dbReference type="CDD" id="cd03443">
    <property type="entry name" value="PaaI_thioesterase"/>
    <property type="match status" value="1"/>
</dbReference>
<dbReference type="PANTHER" id="PTHR43240:SF8">
    <property type="entry name" value="PHENYLACETIC ACID DEGRADATION-RELATED PROTEIN"/>
    <property type="match status" value="1"/>
</dbReference>
<gene>
    <name evidence="3" type="ORF">GCM10008937_19480</name>
</gene>
<dbReference type="InterPro" id="IPR003736">
    <property type="entry name" value="PAAI_dom"/>
</dbReference>
<dbReference type="NCBIfam" id="TIGR00369">
    <property type="entry name" value="unchar_dom_1"/>
    <property type="match status" value="1"/>
</dbReference>
<feature type="domain" description="Thioesterase" evidence="2">
    <location>
        <begin position="55"/>
        <end position="132"/>
    </location>
</feature>
<protein>
    <submittedName>
        <fullName evidence="3">PaaI family thioesterase</fullName>
    </submittedName>
</protein>
<comment type="caution">
    <text evidence="3">The sequence shown here is derived from an EMBL/GenBank/DDBJ whole genome shotgun (WGS) entry which is preliminary data.</text>
</comment>
<dbReference type="RefSeq" id="WP_343758240.1">
    <property type="nucleotide sequence ID" value="NZ_BAAADB010000015.1"/>
</dbReference>
<name>A0ABN1C564_9DEIO</name>
<accession>A0ABN1C564</accession>